<accession>A0A8J9SYL1</accession>
<keyword evidence="3" id="KW-0732">Signal</keyword>
<dbReference type="AlphaFoldDB" id="A0A8J9SYL1"/>
<sequence length="519" mass="59127">MKQYTILWPLLLLHVCKIAAINQPTGIASSRSYYQKRGLVSSRNAQSRKQRSLASEFTIPTDGMEPSPESNDLSKANLSSSSSEQKATSRRKKLNAEVINELEIPSWVTSSYDDSRGLRQRGSTLSWMPREGEVDVYVTPTNSTKESSLNSMSMTLDPLSALRLLRIAFAGSMALGAALLGTLRFLAPMIVARRGLYAMLTHGQDWYRGRYLRTTVERIEDEFWRYYEMPAALRSLARAVSQILILFLLGNVMESMVGLSHAPCYMTNGGCHSWCGLLWIIAVIGTGHAFGAAMAVWGGPLRLQLEPQLAKRRPSRTPPGLQKILKHPRQLLQWLRDPEQWIRDVARQRRTVQPPTKPFQTDPMLFPATWEPLTILQMLVVSSEMNHNRQIMHKIMRQLLVQQALGDEWYRVLLCEKRVGLGLIVMGFYALSSIRLFWTVANQNNVAALFLMGPLFAVVVSGWMHTYIYMERRESKRRQKLNQYGHLIDDTDRTVKEWGQVFAYPSNSMSQWFPQSILS</sequence>
<evidence type="ECO:0000256" key="2">
    <source>
        <dbReference type="SAM" id="Phobius"/>
    </source>
</evidence>
<feature type="signal peptide" evidence="3">
    <location>
        <begin position="1"/>
        <end position="20"/>
    </location>
</feature>
<keyword evidence="2" id="KW-0472">Membrane</keyword>
<feature type="compositionally biased region" description="Low complexity" evidence="1">
    <location>
        <begin position="70"/>
        <end position="83"/>
    </location>
</feature>
<reference evidence="4" key="1">
    <citation type="submission" date="2022-02" db="EMBL/GenBank/DDBJ databases">
        <authorList>
            <person name="Giguere J D."/>
        </authorList>
    </citation>
    <scope>NUCLEOTIDE SEQUENCE</scope>
    <source>
        <strain evidence="4">CCAP 1055/1</strain>
    </source>
</reference>
<dbReference type="Proteomes" id="UP000836788">
    <property type="component" value="Chromosome 9"/>
</dbReference>
<feature type="transmembrane region" description="Helical" evidence="2">
    <location>
        <begin position="446"/>
        <end position="470"/>
    </location>
</feature>
<keyword evidence="2" id="KW-0812">Transmembrane</keyword>
<organism evidence="4">
    <name type="scientific">Phaeodactylum tricornutum</name>
    <name type="common">Diatom</name>
    <dbReference type="NCBI Taxonomy" id="2850"/>
    <lineage>
        <taxon>Eukaryota</taxon>
        <taxon>Sar</taxon>
        <taxon>Stramenopiles</taxon>
        <taxon>Ochrophyta</taxon>
        <taxon>Bacillariophyta</taxon>
        <taxon>Bacillariophyceae</taxon>
        <taxon>Bacillariophycidae</taxon>
        <taxon>Naviculales</taxon>
        <taxon>Phaeodactylaceae</taxon>
        <taxon>Phaeodactylum</taxon>
    </lineage>
</organism>
<proteinExistence type="predicted"/>
<evidence type="ECO:0008006" key="5">
    <source>
        <dbReference type="Google" id="ProtNLM"/>
    </source>
</evidence>
<feature type="transmembrane region" description="Helical" evidence="2">
    <location>
        <begin position="277"/>
        <end position="303"/>
    </location>
</feature>
<protein>
    <recommendedName>
        <fullName evidence="5">Transmembrane protein</fullName>
    </recommendedName>
</protein>
<dbReference type="EMBL" id="OU594950">
    <property type="protein sequence ID" value="CAG9294508.1"/>
    <property type="molecule type" value="Genomic_DNA"/>
</dbReference>
<feature type="transmembrane region" description="Helical" evidence="2">
    <location>
        <begin position="235"/>
        <end position="257"/>
    </location>
</feature>
<evidence type="ECO:0000256" key="3">
    <source>
        <dbReference type="SAM" id="SignalP"/>
    </source>
</evidence>
<gene>
    <name evidence="4" type="ORF">PTTT1_LOCUS54915</name>
</gene>
<feature type="region of interest" description="Disordered" evidence="1">
    <location>
        <begin position="41"/>
        <end position="92"/>
    </location>
</feature>
<name>A0A8J9SYL1_PHATR</name>
<feature type="chain" id="PRO_5035456405" description="Transmembrane protein" evidence="3">
    <location>
        <begin position="21"/>
        <end position="519"/>
    </location>
</feature>
<evidence type="ECO:0000256" key="1">
    <source>
        <dbReference type="SAM" id="MobiDB-lite"/>
    </source>
</evidence>
<feature type="transmembrane region" description="Helical" evidence="2">
    <location>
        <begin position="419"/>
        <end position="440"/>
    </location>
</feature>
<feature type="transmembrane region" description="Helical" evidence="2">
    <location>
        <begin position="164"/>
        <end position="187"/>
    </location>
</feature>
<evidence type="ECO:0000313" key="4">
    <source>
        <dbReference type="EMBL" id="CAG9294508.1"/>
    </source>
</evidence>
<keyword evidence="2" id="KW-1133">Transmembrane helix</keyword>